<name>A0ABQ0GJV4_9PEZI</name>
<dbReference type="Gene3D" id="3.40.50.2000">
    <property type="entry name" value="Glycogen Phosphorylase B"/>
    <property type="match status" value="2"/>
</dbReference>
<feature type="domain" description="Glycosyl transferase family 1" evidence="8">
    <location>
        <begin position="603"/>
        <end position="773"/>
    </location>
</feature>
<feature type="region of interest" description="Disordered" evidence="7">
    <location>
        <begin position="1"/>
        <end position="83"/>
    </location>
</feature>
<reference evidence="10 11" key="1">
    <citation type="submission" date="2024-09" db="EMBL/GenBank/DDBJ databases">
        <title>Itraconazole resistance in Madurella fahalii resulting from another homologue of gene encoding cytochrome P450 14-alpha sterol demethylase (CYP51).</title>
        <authorList>
            <person name="Yoshioka I."/>
            <person name="Fahal A.H."/>
            <person name="Kaneko S."/>
            <person name="Yaguchi T."/>
        </authorList>
    </citation>
    <scope>NUCLEOTIDE SEQUENCE [LARGE SCALE GENOMIC DNA]</scope>
    <source>
        <strain evidence="10 11">IFM 68171</strain>
    </source>
</reference>
<dbReference type="InterPro" id="IPR001296">
    <property type="entry name" value="Glyco_trans_1"/>
</dbReference>
<keyword evidence="5" id="KW-0808">Transferase</keyword>
<dbReference type="SUPFAM" id="SSF53756">
    <property type="entry name" value="UDP-Glycosyltransferase/glycogen phosphorylase"/>
    <property type="match status" value="1"/>
</dbReference>
<evidence type="ECO:0000256" key="7">
    <source>
        <dbReference type="SAM" id="MobiDB-lite"/>
    </source>
</evidence>
<dbReference type="Pfam" id="PF00534">
    <property type="entry name" value="Glycos_transf_1"/>
    <property type="match status" value="1"/>
</dbReference>
<organism evidence="10 11">
    <name type="scientific">Madurella fahalii</name>
    <dbReference type="NCBI Taxonomy" id="1157608"/>
    <lineage>
        <taxon>Eukaryota</taxon>
        <taxon>Fungi</taxon>
        <taxon>Dikarya</taxon>
        <taxon>Ascomycota</taxon>
        <taxon>Pezizomycotina</taxon>
        <taxon>Sordariomycetes</taxon>
        <taxon>Sordariomycetidae</taxon>
        <taxon>Sordariales</taxon>
        <taxon>Sordariales incertae sedis</taxon>
        <taxon>Madurella</taxon>
    </lineage>
</organism>
<dbReference type="InterPro" id="IPR049438">
    <property type="entry name" value="TreT_GT1"/>
</dbReference>
<evidence type="ECO:0000256" key="3">
    <source>
        <dbReference type="ARBA" id="ARBA00022526"/>
    </source>
</evidence>
<evidence type="ECO:0000256" key="6">
    <source>
        <dbReference type="ARBA" id="ARBA00023277"/>
    </source>
</evidence>
<dbReference type="GeneID" id="98178996"/>
<dbReference type="PANTHER" id="PTHR47779">
    <property type="entry name" value="SYNTHASE (CCG-9), PUTATIVE (AFU_ORTHOLOGUE AFUA_3G12100)-RELATED"/>
    <property type="match status" value="1"/>
</dbReference>
<keyword evidence="3" id="KW-0313">Glucose metabolism</keyword>
<evidence type="ECO:0000256" key="2">
    <source>
        <dbReference type="ARBA" id="ARBA00011738"/>
    </source>
</evidence>
<dbReference type="InterPro" id="IPR052078">
    <property type="entry name" value="Trehalose_Metab_GTase"/>
</dbReference>
<comment type="similarity">
    <text evidence="1">Belongs to the glycosyltransferase group 1 family. Glycosyltransferase 4 subfamily.</text>
</comment>
<protein>
    <submittedName>
        <fullName evidence="10">Clock-controlled MFIFM68171_00009 protein</fullName>
    </submittedName>
</protein>
<dbReference type="Proteomes" id="UP001628179">
    <property type="component" value="Unassembled WGS sequence"/>
</dbReference>
<evidence type="ECO:0000259" key="9">
    <source>
        <dbReference type="Pfam" id="PF21269"/>
    </source>
</evidence>
<feature type="region of interest" description="Disordered" evidence="7">
    <location>
        <begin position="115"/>
        <end position="140"/>
    </location>
</feature>
<sequence>MTKRSTDHKRGLPTEEAPHQLQLQQDDLRHRLGQGTSTTTNPEQRHSATGRPQRQEALLLSHTDVPSSRPRNTPEPHLLESPRSTQALRTAISTEAHLQPYPPNIVDRDRIRSLASGEPSPVSSGYATPDHQSNLSNNQHHRHLRSIRPIVHAIMAFEKSRKFSTGTSVHRKRQMSTLVEKEGHFGPSLTTLYLGISAVFSDDHTAVVALAIHDTVYLVDFSVKHIVLDDAMKMGADLIADYIISEVEKYEHENFSKFVGAGLPTTLKYMSPSLCSRLWLELDIVPIVMRPDDEHKEKSFWDVKRVDEQADSMARKCIMNFGPSLVPLLQVGWRGVVQTDAGFRAHLTTVQNHKDTCSTATWETMLTYAKKLRGNKTKIAFFSSTPQGGGVALMRHALVRFARLMGVDLTWYVPKPRPGVFRITKNVHNILQGVSHPDQRISAEEKQAIIDWITENANRYWFSEGGPLRSPEEGGADVVIIDDPQMPGLIPLIKKATPDRPVLYRSHIQIRSDLVAKAGSPQADIWDFLWSNIQGCDMFISHPIPIFVPHNVPRDKVVYLPATTDWLDGLNKHLNKWDSGYYGNLYNIACHSQRMTELNWPARQYIIQVARFDPAKGIPTVIDSYAEFRRRCEKANIVDVPQLVVCGNGSVDDPDASLIYDQTMSQLETYYPDLIKDVSVMRLDPNDQLINTLLANARVVLQLSTREGFEVKVSEALHAGRPVIVTNTGGIPLQVKDKVNGFLVTPGDWKAVATHLMDLFTDDELWKKMSHAAATGVSDEVGTVGNALAWFYLAAKWNEVGVEKHGKGGLKGNEKWVNDMAREEAGYPYAEGENRLPRHFTEVKDVPVHPKPAA</sequence>
<evidence type="ECO:0000313" key="10">
    <source>
        <dbReference type="EMBL" id="GAB1318043.1"/>
    </source>
</evidence>
<keyword evidence="4" id="KW-0328">Glycosyltransferase</keyword>
<evidence type="ECO:0000313" key="11">
    <source>
        <dbReference type="Proteomes" id="UP001628179"/>
    </source>
</evidence>
<dbReference type="EMBL" id="BAAFSV010000004">
    <property type="protein sequence ID" value="GAB1318043.1"/>
    <property type="molecule type" value="Genomic_DNA"/>
</dbReference>
<keyword evidence="6" id="KW-0119">Carbohydrate metabolism</keyword>
<evidence type="ECO:0000256" key="4">
    <source>
        <dbReference type="ARBA" id="ARBA00022676"/>
    </source>
</evidence>
<evidence type="ECO:0000256" key="1">
    <source>
        <dbReference type="ARBA" id="ARBA00009481"/>
    </source>
</evidence>
<dbReference type="PANTHER" id="PTHR47779:SF1">
    <property type="entry name" value="SYNTHASE (CCG-9), PUTATIVE (AFU_ORTHOLOGUE AFUA_3G12100)-RELATED"/>
    <property type="match status" value="1"/>
</dbReference>
<gene>
    <name evidence="10" type="ORF">MFIFM68171_08253</name>
</gene>
<proteinExistence type="inferred from homology"/>
<comment type="caution">
    <text evidence="10">The sequence shown here is derived from an EMBL/GenBank/DDBJ whole genome shotgun (WGS) entry which is preliminary data.</text>
</comment>
<feature type="compositionally biased region" description="Polar residues" evidence="7">
    <location>
        <begin position="121"/>
        <end position="138"/>
    </location>
</feature>
<dbReference type="Pfam" id="PF21269">
    <property type="entry name" value="TreT_GT1"/>
    <property type="match status" value="1"/>
</dbReference>
<feature type="domain" description="Trehalose synthase N-terminal" evidence="9">
    <location>
        <begin position="382"/>
        <end position="542"/>
    </location>
</feature>
<keyword evidence="11" id="KW-1185">Reference proteome</keyword>
<feature type="compositionally biased region" description="Basic and acidic residues" evidence="7">
    <location>
        <begin position="1"/>
        <end position="18"/>
    </location>
</feature>
<dbReference type="CDD" id="cd03792">
    <property type="entry name" value="GT4_trehalose_phosphorylase"/>
    <property type="match status" value="1"/>
</dbReference>
<comment type="subunit">
    <text evidence="2">Homodimer.</text>
</comment>
<evidence type="ECO:0000256" key="5">
    <source>
        <dbReference type="ARBA" id="ARBA00022679"/>
    </source>
</evidence>
<evidence type="ECO:0000259" key="8">
    <source>
        <dbReference type="Pfam" id="PF00534"/>
    </source>
</evidence>
<accession>A0ABQ0GJV4</accession>
<dbReference type="RefSeq" id="XP_070919774.1">
    <property type="nucleotide sequence ID" value="XM_071063673.1"/>
</dbReference>